<evidence type="ECO:0000313" key="2">
    <source>
        <dbReference type="Proteomes" id="UP000281553"/>
    </source>
</evidence>
<accession>A0A3P7NWR6</accession>
<dbReference type="EMBL" id="UYRU01103443">
    <property type="protein sequence ID" value="VDN42043.1"/>
    <property type="molecule type" value="Genomic_DNA"/>
</dbReference>
<protein>
    <submittedName>
        <fullName evidence="1">Uncharacterized protein</fullName>
    </submittedName>
</protein>
<evidence type="ECO:0000313" key="1">
    <source>
        <dbReference type="EMBL" id="VDN42043.1"/>
    </source>
</evidence>
<keyword evidence="2" id="KW-1185">Reference proteome</keyword>
<dbReference type="Proteomes" id="UP000281553">
    <property type="component" value="Unassembled WGS sequence"/>
</dbReference>
<name>A0A3P7NWR6_DIBLA</name>
<organism evidence="1 2">
    <name type="scientific">Dibothriocephalus latus</name>
    <name type="common">Fish tapeworm</name>
    <name type="synonym">Diphyllobothrium latum</name>
    <dbReference type="NCBI Taxonomy" id="60516"/>
    <lineage>
        <taxon>Eukaryota</taxon>
        <taxon>Metazoa</taxon>
        <taxon>Spiralia</taxon>
        <taxon>Lophotrochozoa</taxon>
        <taxon>Platyhelminthes</taxon>
        <taxon>Cestoda</taxon>
        <taxon>Eucestoda</taxon>
        <taxon>Diphyllobothriidea</taxon>
        <taxon>Diphyllobothriidae</taxon>
        <taxon>Dibothriocephalus</taxon>
    </lineage>
</organism>
<sequence length="57" mass="6531">MRRKQEEQVAELLAELEPPVSFSKVPVKEIPAPEVSEKPSILRYQADVSGFQLFCER</sequence>
<dbReference type="AlphaFoldDB" id="A0A3P7NWR6"/>
<reference evidence="1 2" key="1">
    <citation type="submission" date="2018-11" db="EMBL/GenBank/DDBJ databases">
        <authorList>
            <consortium name="Pathogen Informatics"/>
        </authorList>
    </citation>
    <scope>NUCLEOTIDE SEQUENCE [LARGE SCALE GENOMIC DNA]</scope>
</reference>
<proteinExistence type="predicted"/>
<gene>
    <name evidence="1" type="ORF">DILT_LOCUS18714</name>
</gene>